<proteinExistence type="predicted"/>
<dbReference type="AlphaFoldDB" id="A0A9N9N9Q5"/>
<evidence type="ECO:0000313" key="3">
    <source>
        <dbReference type="Proteomes" id="UP000789342"/>
    </source>
</evidence>
<name>A0A9N9N9Q5_9GLOM</name>
<sequence length="109" mass="12679">DAKTTRSDRTKRSSDKKGRRSDVINSLSQIASRPFAILIMRRKQDVKRTRVRMTPATKRVEEIRTSKWQQQKARKSDHETEAANLWNMGSQAKIRTITTIRHGPHRNSP</sequence>
<dbReference type="EMBL" id="CAJVPV010020107">
    <property type="protein sequence ID" value="CAG8713612.1"/>
    <property type="molecule type" value="Genomic_DNA"/>
</dbReference>
<organism evidence="2 3">
    <name type="scientific">Acaulospora morrowiae</name>
    <dbReference type="NCBI Taxonomy" id="94023"/>
    <lineage>
        <taxon>Eukaryota</taxon>
        <taxon>Fungi</taxon>
        <taxon>Fungi incertae sedis</taxon>
        <taxon>Mucoromycota</taxon>
        <taxon>Glomeromycotina</taxon>
        <taxon>Glomeromycetes</taxon>
        <taxon>Diversisporales</taxon>
        <taxon>Acaulosporaceae</taxon>
        <taxon>Acaulospora</taxon>
    </lineage>
</organism>
<gene>
    <name evidence="2" type="ORF">AMORRO_LOCUS12854</name>
</gene>
<feature type="non-terminal residue" evidence="2">
    <location>
        <position position="1"/>
    </location>
</feature>
<dbReference type="Proteomes" id="UP000789342">
    <property type="component" value="Unassembled WGS sequence"/>
</dbReference>
<evidence type="ECO:0000313" key="2">
    <source>
        <dbReference type="EMBL" id="CAG8713612.1"/>
    </source>
</evidence>
<feature type="region of interest" description="Disordered" evidence="1">
    <location>
        <begin position="1"/>
        <end position="26"/>
    </location>
</feature>
<keyword evidence="3" id="KW-1185">Reference proteome</keyword>
<accession>A0A9N9N9Q5</accession>
<protein>
    <submittedName>
        <fullName evidence="2">4830_t:CDS:1</fullName>
    </submittedName>
</protein>
<reference evidence="2" key="1">
    <citation type="submission" date="2021-06" db="EMBL/GenBank/DDBJ databases">
        <authorList>
            <person name="Kallberg Y."/>
            <person name="Tangrot J."/>
            <person name="Rosling A."/>
        </authorList>
    </citation>
    <scope>NUCLEOTIDE SEQUENCE</scope>
    <source>
        <strain evidence="2">CL551</strain>
    </source>
</reference>
<feature type="compositionally biased region" description="Basic and acidic residues" evidence="1">
    <location>
        <begin position="1"/>
        <end position="22"/>
    </location>
</feature>
<evidence type="ECO:0000256" key="1">
    <source>
        <dbReference type="SAM" id="MobiDB-lite"/>
    </source>
</evidence>
<comment type="caution">
    <text evidence="2">The sequence shown here is derived from an EMBL/GenBank/DDBJ whole genome shotgun (WGS) entry which is preliminary data.</text>
</comment>